<keyword evidence="3" id="KW-1185">Reference proteome</keyword>
<evidence type="ECO:0000256" key="1">
    <source>
        <dbReference type="SAM" id="MobiDB-lite"/>
    </source>
</evidence>
<evidence type="ECO:0000313" key="2">
    <source>
        <dbReference type="EMBL" id="KAG0671619.1"/>
    </source>
</evidence>
<protein>
    <submittedName>
        <fullName evidence="2">Uncharacterized protein</fullName>
    </submittedName>
</protein>
<dbReference type="OrthoDB" id="4066875at2759"/>
<dbReference type="EMBL" id="PUHR01000010">
    <property type="protein sequence ID" value="KAG0671619.1"/>
    <property type="molecule type" value="Genomic_DNA"/>
</dbReference>
<organism evidence="2 3">
    <name type="scientific">Maudiozyma exigua</name>
    <name type="common">Yeast</name>
    <name type="synonym">Kazachstania exigua</name>
    <dbReference type="NCBI Taxonomy" id="34358"/>
    <lineage>
        <taxon>Eukaryota</taxon>
        <taxon>Fungi</taxon>
        <taxon>Dikarya</taxon>
        <taxon>Ascomycota</taxon>
        <taxon>Saccharomycotina</taxon>
        <taxon>Saccharomycetes</taxon>
        <taxon>Saccharomycetales</taxon>
        <taxon>Saccharomycetaceae</taxon>
        <taxon>Maudiozyma</taxon>
    </lineage>
</organism>
<proteinExistence type="predicted"/>
<name>A0A9P6WDU9_MAUEX</name>
<sequence>MYSPKSYSPSCKDYPRTPSPTPRRLHSQNDRSSHPHTPLSKHSHRRTGSVSGISTNFLLTTPPNSAQENLYPNYKKISVTVPNDIDCLTPMVSPVFSSPFNNTTDSSDNKIPHHYSHELSPKLTIENTNEQIRRNSVGTYSSLTDFAQKHHIDVNGRIFVDKPQAPKINLDI</sequence>
<gene>
    <name evidence="2" type="ORF">C6P45_000110</name>
</gene>
<dbReference type="AlphaFoldDB" id="A0A9P6WDU9"/>
<accession>A0A9P6WDU9</accession>
<evidence type="ECO:0000313" key="3">
    <source>
        <dbReference type="Proteomes" id="UP000750334"/>
    </source>
</evidence>
<feature type="region of interest" description="Disordered" evidence="1">
    <location>
        <begin position="1"/>
        <end position="56"/>
    </location>
</feature>
<reference evidence="2 3" key="1">
    <citation type="submission" date="2020-11" db="EMBL/GenBank/DDBJ databases">
        <title>Kefir isolates.</title>
        <authorList>
            <person name="Marcisauskas S."/>
            <person name="Kim Y."/>
            <person name="Blasche S."/>
        </authorList>
    </citation>
    <scope>NUCLEOTIDE SEQUENCE [LARGE SCALE GENOMIC DNA]</scope>
    <source>
        <strain evidence="2 3">OG2</strain>
    </source>
</reference>
<dbReference type="Proteomes" id="UP000750334">
    <property type="component" value="Unassembled WGS sequence"/>
</dbReference>
<comment type="caution">
    <text evidence="2">The sequence shown here is derived from an EMBL/GenBank/DDBJ whole genome shotgun (WGS) entry which is preliminary data.</text>
</comment>